<evidence type="ECO:0000256" key="6">
    <source>
        <dbReference type="ARBA" id="ARBA00009400"/>
    </source>
</evidence>
<comment type="pathway">
    <text evidence="3">Cofactor biosynthesis; NAD(+) biosynthesis; nicotinate D-ribonucleotide from quinolinate: step 1/1.</text>
</comment>
<dbReference type="NCBIfam" id="NF005867">
    <property type="entry name" value="PRK07804.1"/>
    <property type="match status" value="1"/>
</dbReference>
<comment type="subunit">
    <text evidence="7">Hexamer formed by 3 homodimers.</text>
</comment>
<reference evidence="24 25" key="1">
    <citation type="submission" date="2017-06" db="EMBL/GenBank/DDBJ databases">
        <authorList>
            <person name="Kim H.J."/>
            <person name="Triplett B.A."/>
        </authorList>
    </citation>
    <scope>NUCLEOTIDE SEQUENCE [LARGE SCALE GENOMIC DNA]</scope>
    <source>
        <strain evidence="24 25">CGMCC 4.2132</strain>
    </source>
</reference>
<accession>A0A239NUJ2</accession>
<dbReference type="InterPro" id="IPR002638">
    <property type="entry name" value="Quinolinate_PRibosylTrfase_C"/>
</dbReference>
<evidence type="ECO:0000256" key="1">
    <source>
        <dbReference type="ARBA" id="ARBA00001974"/>
    </source>
</evidence>
<keyword evidence="13 19" id="KW-0274">FAD</keyword>
<dbReference type="Pfam" id="PF01729">
    <property type="entry name" value="QRPTase_C"/>
    <property type="match status" value="1"/>
</dbReference>
<dbReference type="Pfam" id="PF02910">
    <property type="entry name" value="Succ_DH_flav_C"/>
    <property type="match status" value="1"/>
</dbReference>
<dbReference type="FunFam" id="3.90.700.10:FF:000002">
    <property type="entry name" value="L-aspartate oxidase"/>
    <property type="match status" value="1"/>
</dbReference>
<comment type="similarity">
    <text evidence="5 19">Belongs to the FAD-dependent oxidoreductase 2 family. NadB subfamily.</text>
</comment>
<dbReference type="Gene3D" id="3.20.20.70">
    <property type="entry name" value="Aldolase class I"/>
    <property type="match status" value="1"/>
</dbReference>
<dbReference type="Proteomes" id="UP000198282">
    <property type="component" value="Unassembled WGS sequence"/>
</dbReference>
<dbReference type="FunFam" id="3.20.20.70:FF:000030">
    <property type="entry name" value="Nicotinate-nucleotide pyrophosphorylase, carboxylating"/>
    <property type="match status" value="1"/>
</dbReference>
<comment type="function">
    <text evidence="15">Catalyzes the oxidation of L-aspartate to iminoaspartate, the first step in the de novo biosynthesis of NAD(+).</text>
</comment>
<dbReference type="PANTHER" id="PTHR42716">
    <property type="entry name" value="L-ASPARTATE OXIDASE"/>
    <property type="match status" value="1"/>
</dbReference>
<feature type="domain" description="FAD-dependent oxidoreductase 2 FAD-binding" evidence="20">
    <location>
        <begin position="22"/>
        <end position="403"/>
    </location>
</feature>
<dbReference type="CDD" id="cd01572">
    <property type="entry name" value="QPRTase"/>
    <property type="match status" value="1"/>
</dbReference>
<dbReference type="EC" id="1.4.3.16" evidence="18 19"/>
<dbReference type="InterPro" id="IPR005288">
    <property type="entry name" value="NadB"/>
</dbReference>
<dbReference type="Gene3D" id="1.20.58.100">
    <property type="entry name" value="Fumarate reductase/succinate dehydrogenase flavoprotein-like, C-terminal domain"/>
    <property type="match status" value="1"/>
</dbReference>
<evidence type="ECO:0000256" key="7">
    <source>
        <dbReference type="ARBA" id="ARBA00011218"/>
    </source>
</evidence>
<dbReference type="InterPro" id="IPR037099">
    <property type="entry name" value="Fum_R/Succ_DH_flav-like_C_sf"/>
</dbReference>
<evidence type="ECO:0000256" key="11">
    <source>
        <dbReference type="ARBA" id="ARBA00022676"/>
    </source>
</evidence>
<evidence type="ECO:0000256" key="9">
    <source>
        <dbReference type="ARBA" id="ARBA00022630"/>
    </source>
</evidence>
<evidence type="ECO:0000256" key="15">
    <source>
        <dbReference type="ARBA" id="ARBA00029426"/>
    </source>
</evidence>
<dbReference type="InterPro" id="IPR036068">
    <property type="entry name" value="Nicotinate_pribotase-like_C"/>
</dbReference>
<dbReference type="FunFam" id="3.90.1170.20:FF:000001">
    <property type="entry name" value="Nicotinate-nucleotide diphosphorylase (Carboxylating)"/>
    <property type="match status" value="1"/>
</dbReference>
<dbReference type="AlphaFoldDB" id="A0A239NUJ2"/>
<evidence type="ECO:0000256" key="19">
    <source>
        <dbReference type="RuleBase" id="RU362049"/>
    </source>
</evidence>
<dbReference type="UniPathway" id="UPA00253">
    <property type="reaction ID" value="UER00326"/>
</dbReference>
<proteinExistence type="inferred from homology"/>
<evidence type="ECO:0000313" key="25">
    <source>
        <dbReference type="Proteomes" id="UP000198282"/>
    </source>
</evidence>
<dbReference type="InterPro" id="IPR004393">
    <property type="entry name" value="NadC"/>
</dbReference>
<organism evidence="24 25">
    <name type="scientific">Streptosporangium subroseum</name>
    <dbReference type="NCBI Taxonomy" id="106412"/>
    <lineage>
        <taxon>Bacteria</taxon>
        <taxon>Bacillati</taxon>
        <taxon>Actinomycetota</taxon>
        <taxon>Actinomycetes</taxon>
        <taxon>Streptosporangiales</taxon>
        <taxon>Streptosporangiaceae</taxon>
        <taxon>Streptosporangium</taxon>
    </lineage>
</organism>
<comment type="catalytic activity">
    <reaction evidence="16">
        <text>nicotinate beta-D-ribonucleotide + CO2 + diphosphate = quinolinate + 5-phospho-alpha-D-ribose 1-diphosphate + 2 H(+)</text>
        <dbReference type="Rhea" id="RHEA:12733"/>
        <dbReference type="ChEBI" id="CHEBI:15378"/>
        <dbReference type="ChEBI" id="CHEBI:16526"/>
        <dbReference type="ChEBI" id="CHEBI:29959"/>
        <dbReference type="ChEBI" id="CHEBI:33019"/>
        <dbReference type="ChEBI" id="CHEBI:57502"/>
        <dbReference type="ChEBI" id="CHEBI:58017"/>
        <dbReference type="EC" id="2.4.2.19"/>
    </reaction>
</comment>
<comment type="function">
    <text evidence="2">Involved in the catabolism of quinolinic acid (QA).</text>
</comment>
<dbReference type="SUPFAM" id="SSF54675">
    <property type="entry name" value="Nicotinate/Quinolinate PRTase N-terminal domain-like"/>
    <property type="match status" value="1"/>
</dbReference>
<sequence>MSIPAIPQRLTAPAPGWTVEADVVVVGSGIAGLTLALRYAGLDPGAKVLVVTKDVLSSGSTRWAQGGIAAVLDPRDTPAEHLSDTLIAGVGLCDEEAVRVLVTEGPGAVRRLIAAGARFDTDDAGELQLTREGGHRRNRIVHAGGDATGAEVQRALVQAVQESEIEVIEHALVLDLFKDAAGRAAGVTLHVMGEGERDGVGAVRAGAVVLATGGMGQVYAATTNPLVSTGDGVALALRAGAVVRDVEFVQFHPTVLWLGEDSTGQQPLISEAVRGEGAVLADAEGIRFMKDVHELADLAPRDVVAKAIMRRMRETGADHMYLDARHFGEEKWRTRFPTIYSVCLEHGIDPVTQLIPVAPAAHYASGGVRADLHGRTSVPGLYACGEVACTGVHGANRLASNSLLEGLVFAERIAADIHAERRAGSGKVAEAVRPAQGEAAGVAHPVPDGVAGVAHAAQGEAEGVVRPALGEPPTDDRPTSLIDPRARTRIQGHMSRGASVLRSQESLSAVAKALLSVRWTPVAVEPCTESWETTNLLTVASVLVAAARSRQETRGSHWREDFPDRDDARWQGHLDVTLTGEGLTMNYRPHANVAMPAHTIDDLVASGLEPAEVSALIDIALREDLGEAGDVTSIATIPAGQVATADVVARADGVIAGLAVAEAVFARLGVSRTERHVKDGERVSRGDVLMTVTGATRDVLTAERTALNLLTHLSGIASLTGRWVRAVEGTGARIRDSRKTLPGLRALEKYAVRAGGGVNHRMSLSDAALIKDNHVVASGGVAEAFRAVRNSYPGLPIEVEVDRIDQIEPVLAEGAEEILLDNFTVDQLAEAVRLVDGRARLESSGGLTLESARDVAETGVDYLAVGALTHSAPALDIALDLRGN</sequence>
<evidence type="ECO:0000256" key="5">
    <source>
        <dbReference type="ARBA" id="ARBA00008562"/>
    </source>
</evidence>
<dbReference type="PANTHER" id="PTHR42716:SF2">
    <property type="entry name" value="L-ASPARTATE OXIDASE, CHLOROPLASTIC"/>
    <property type="match status" value="1"/>
</dbReference>
<comment type="subcellular location">
    <subcellularLocation>
        <location evidence="19">Cytoplasm</location>
    </subcellularLocation>
</comment>
<dbReference type="InterPro" id="IPR003953">
    <property type="entry name" value="FAD-dep_OxRdtase_2_FAD-bd"/>
</dbReference>
<keyword evidence="12" id="KW-0808">Transferase</keyword>
<dbReference type="GO" id="GO:0005737">
    <property type="term" value="C:cytoplasm"/>
    <property type="evidence" value="ECO:0007669"/>
    <property type="project" value="UniProtKB-SubCell"/>
</dbReference>
<dbReference type="InterPro" id="IPR036188">
    <property type="entry name" value="FAD/NAD-bd_sf"/>
</dbReference>
<dbReference type="InterPro" id="IPR022412">
    <property type="entry name" value="Quinolinate_PRibosylTrfase_N"/>
</dbReference>
<dbReference type="SUPFAM" id="SSF46977">
    <property type="entry name" value="Succinate dehydrogenase/fumarate reductase flavoprotein C-terminal domain"/>
    <property type="match status" value="1"/>
</dbReference>
<dbReference type="OrthoDB" id="9805351at2"/>
<comment type="pathway">
    <text evidence="4 19">Cofactor biosynthesis; NAD(+) biosynthesis; iminoaspartate from L-aspartate (oxidase route): step 1/1.</text>
</comment>
<dbReference type="GO" id="GO:0004514">
    <property type="term" value="F:nicotinate-nucleotide diphosphorylase (carboxylating) activity"/>
    <property type="evidence" value="ECO:0007669"/>
    <property type="project" value="UniProtKB-EC"/>
</dbReference>
<dbReference type="PRINTS" id="PR00368">
    <property type="entry name" value="FADPNR"/>
</dbReference>
<keyword evidence="9 19" id="KW-0285">Flavoprotein</keyword>
<dbReference type="Pfam" id="PF02749">
    <property type="entry name" value="QRPTase_N"/>
    <property type="match status" value="1"/>
</dbReference>
<name>A0A239NUJ2_9ACTN</name>
<dbReference type="SUPFAM" id="SSF51905">
    <property type="entry name" value="FAD/NAD(P)-binding domain"/>
    <property type="match status" value="1"/>
</dbReference>
<dbReference type="GO" id="GO:0008734">
    <property type="term" value="F:L-aspartate oxidase activity"/>
    <property type="evidence" value="ECO:0007669"/>
    <property type="project" value="UniProtKB-UniRule"/>
</dbReference>
<dbReference type="SUPFAM" id="SSF56425">
    <property type="entry name" value="Succinate dehydrogenase/fumarate reductase flavoprotein, catalytic domain"/>
    <property type="match status" value="1"/>
</dbReference>
<evidence type="ECO:0000256" key="13">
    <source>
        <dbReference type="ARBA" id="ARBA00022827"/>
    </source>
</evidence>
<dbReference type="Gene3D" id="3.90.700.10">
    <property type="entry name" value="Succinate dehydrogenase/fumarate reductase flavoprotein, catalytic domain"/>
    <property type="match status" value="1"/>
</dbReference>
<feature type="domain" description="Fumarate reductase/succinate dehydrogenase flavoprotein-like C-terminal" evidence="23">
    <location>
        <begin position="488"/>
        <end position="590"/>
    </location>
</feature>
<dbReference type="GO" id="GO:0034628">
    <property type="term" value="P:'de novo' NAD+ biosynthetic process from L-aspartate"/>
    <property type="evidence" value="ECO:0007669"/>
    <property type="project" value="TreeGrafter"/>
</dbReference>
<keyword evidence="10 19" id="KW-0662">Pyridine nucleotide biosynthesis</keyword>
<dbReference type="SUPFAM" id="SSF51690">
    <property type="entry name" value="Nicotinate/Quinolinate PRTase C-terminal domain-like"/>
    <property type="match status" value="1"/>
</dbReference>
<evidence type="ECO:0000256" key="18">
    <source>
        <dbReference type="NCBIfam" id="TIGR00551"/>
    </source>
</evidence>
<evidence type="ECO:0000256" key="16">
    <source>
        <dbReference type="ARBA" id="ARBA00047445"/>
    </source>
</evidence>
<evidence type="ECO:0000256" key="2">
    <source>
        <dbReference type="ARBA" id="ARBA00003237"/>
    </source>
</evidence>
<keyword evidence="11" id="KW-0328">Glycosyltransferase</keyword>
<dbReference type="Pfam" id="PF00890">
    <property type="entry name" value="FAD_binding_2"/>
    <property type="match status" value="1"/>
</dbReference>
<evidence type="ECO:0000256" key="12">
    <source>
        <dbReference type="ARBA" id="ARBA00022679"/>
    </source>
</evidence>
<dbReference type="InterPro" id="IPR013785">
    <property type="entry name" value="Aldolase_TIM"/>
</dbReference>
<comment type="similarity">
    <text evidence="6">Belongs to the NadC/ModD family.</text>
</comment>
<dbReference type="InterPro" id="IPR037128">
    <property type="entry name" value="Quinolinate_PRibosylTase_N_sf"/>
</dbReference>
<evidence type="ECO:0000313" key="24">
    <source>
        <dbReference type="EMBL" id="SNT58410.1"/>
    </source>
</evidence>
<evidence type="ECO:0000259" key="22">
    <source>
        <dbReference type="Pfam" id="PF02749"/>
    </source>
</evidence>
<evidence type="ECO:0000259" key="21">
    <source>
        <dbReference type="Pfam" id="PF01729"/>
    </source>
</evidence>
<evidence type="ECO:0000256" key="4">
    <source>
        <dbReference type="ARBA" id="ARBA00004950"/>
    </source>
</evidence>
<comment type="cofactor">
    <cofactor evidence="1 19">
        <name>FAD</name>
        <dbReference type="ChEBI" id="CHEBI:57692"/>
    </cofactor>
</comment>
<dbReference type="NCBIfam" id="TIGR00551">
    <property type="entry name" value="nadB"/>
    <property type="match status" value="1"/>
</dbReference>
<dbReference type="Gene3D" id="3.50.50.60">
    <property type="entry name" value="FAD/NAD(P)-binding domain"/>
    <property type="match status" value="1"/>
</dbReference>
<dbReference type="InterPro" id="IPR027477">
    <property type="entry name" value="Succ_DH/fumarate_Rdtase_cat_sf"/>
</dbReference>
<keyword evidence="14 19" id="KW-0560">Oxidoreductase</keyword>
<feature type="domain" description="Quinolinate phosphoribosyl transferase C-terminal" evidence="21">
    <location>
        <begin position="716"/>
        <end position="880"/>
    </location>
</feature>
<comment type="catalytic activity">
    <reaction evidence="17">
        <text>L-aspartate + O2 = iminosuccinate + H2O2</text>
        <dbReference type="Rhea" id="RHEA:25876"/>
        <dbReference type="ChEBI" id="CHEBI:15379"/>
        <dbReference type="ChEBI" id="CHEBI:16240"/>
        <dbReference type="ChEBI" id="CHEBI:29991"/>
        <dbReference type="ChEBI" id="CHEBI:77875"/>
        <dbReference type="EC" id="1.4.3.16"/>
    </reaction>
    <physiologicalReaction direction="left-to-right" evidence="17">
        <dbReference type="Rhea" id="RHEA:25877"/>
    </physiologicalReaction>
</comment>
<dbReference type="Gene3D" id="3.90.1170.20">
    <property type="entry name" value="Quinolinate phosphoribosyl transferase, N-terminal domain"/>
    <property type="match status" value="1"/>
</dbReference>
<dbReference type="NCBIfam" id="TIGR00078">
    <property type="entry name" value="nadC"/>
    <property type="match status" value="1"/>
</dbReference>
<protein>
    <recommendedName>
        <fullName evidence="8 18">L-aspartate oxidase</fullName>
        <ecNumber evidence="18 19">1.4.3.16</ecNumber>
    </recommendedName>
</protein>
<dbReference type="RefSeq" id="WP_089212581.1">
    <property type="nucleotide sequence ID" value="NZ_FZOD01000069.1"/>
</dbReference>
<evidence type="ECO:0000259" key="23">
    <source>
        <dbReference type="Pfam" id="PF02910"/>
    </source>
</evidence>
<keyword evidence="25" id="KW-1185">Reference proteome</keyword>
<gene>
    <name evidence="24" type="ORF">SAMN05216276_106934</name>
</gene>
<evidence type="ECO:0000259" key="20">
    <source>
        <dbReference type="Pfam" id="PF00890"/>
    </source>
</evidence>
<dbReference type="InterPro" id="IPR015939">
    <property type="entry name" value="Fum_Rdtase/Succ_DH_flav-like_C"/>
</dbReference>
<evidence type="ECO:0000256" key="14">
    <source>
        <dbReference type="ARBA" id="ARBA00023002"/>
    </source>
</evidence>
<dbReference type="GO" id="GO:0033765">
    <property type="term" value="F:steroid dehydrogenase activity, acting on the CH-CH group of donors"/>
    <property type="evidence" value="ECO:0007669"/>
    <property type="project" value="UniProtKB-ARBA"/>
</dbReference>
<evidence type="ECO:0000256" key="10">
    <source>
        <dbReference type="ARBA" id="ARBA00022642"/>
    </source>
</evidence>
<evidence type="ECO:0000256" key="17">
    <source>
        <dbReference type="ARBA" id="ARBA00048305"/>
    </source>
</evidence>
<feature type="domain" description="Quinolinate phosphoribosyl transferase N-terminal" evidence="22">
    <location>
        <begin position="630"/>
        <end position="714"/>
    </location>
</feature>
<dbReference type="EMBL" id="FZOD01000069">
    <property type="protein sequence ID" value="SNT58410.1"/>
    <property type="molecule type" value="Genomic_DNA"/>
</dbReference>
<evidence type="ECO:0000256" key="8">
    <source>
        <dbReference type="ARBA" id="ARBA00021901"/>
    </source>
</evidence>
<evidence type="ECO:0000256" key="3">
    <source>
        <dbReference type="ARBA" id="ARBA00004893"/>
    </source>
</evidence>